<dbReference type="Pfam" id="PF01934">
    <property type="entry name" value="HepT-like"/>
    <property type="match status" value="1"/>
</dbReference>
<name>A0A1G7MPJ5_9BACL</name>
<evidence type="ECO:0000256" key="3">
    <source>
        <dbReference type="ARBA" id="ARBA00022801"/>
    </source>
</evidence>
<dbReference type="RefSeq" id="WP_091230918.1">
    <property type="nucleotide sequence ID" value="NZ_FNBG01000014.1"/>
</dbReference>
<keyword evidence="2" id="KW-0540">Nuclease</keyword>
<evidence type="ECO:0000256" key="2">
    <source>
        <dbReference type="ARBA" id="ARBA00022722"/>
    </source>
</evidence>
<comment type="similarity">
    <text evidence="4">Belongs to the HepT RNase toxin family.</text>
</comment>
<dbReference type="Proteomes" id="UP000198972">
    <property type="component" value="Unassembled WGS sequence"/>
</dbReference>
<dbReference type="Gene3D" id="1.20.120.580">
    <property type="entry name" value="bsu32300-like"/>
    <property type="match status" value="1"/>
</dbReference>
<dbReference type="PANTHER" id="PTHR33397:SF5">
    <property type="entry name" value="RNASE YUTE-RELATED"/>
    <property type="match status" value="1"/>
</dbReference>
<dbReference type="GO" id="GO:0016787">
    <property type="term" value="F:hydrolase activity"/>
    <property type="evidence" value="ECO:0007669"/>
    <property type="project" value="UniProtKB-KW"/>
</dbReference>
<dbReference type="GO" id="GO:0004540">
    <property type="term" value="F:RNA nuclease activity"/>
    <property type="evidence" value="ECO:0007669"/>
    <property type="project" value="InterPro"/>
</dbReference>
<protein>
    <submittedName>
        <fullName evidence="5">Uncharacterized conserved protein YutE, UPF0331/DUF86 family</fullName>
    </submittedName>
</protein>
<keyword evidence="3" id="KW-0378">Hydrolase</keyword>
<evidence type="ECO:0000256" key="1">
    <source>
        <dbReference type="ARBA" id="ARBA00022649"/>
    </source>
</evidence>
<evidence type="ECO:0000313" key="5">
    <source>
        <dbReference type="EMBL" id="SDF63712.1"/>
    </source>
</evidence>
<keyword evidence="6" id="KW-1185">Reference proteome</keyword>
<organism evidence="5 6">
    <name type="scientific">Fontibacillus panacisegetis</name>
    <dbReference type="NCBI Taxonomy" id="670482"/>
    <lineage>
        <taxon>Bacteria</taxon>
        <taxon>Bacillati</taxon>
        <taxon>Bacillota</taxon>
        <taxon>Bacilli</taxon>
        <taxon>Bacillales</taxon>
        <taxon>Paenibacillaceae</taxon>
        <taxon>Fontibacillus</taxon>
    </lineage>
</organism>
<dbReference type="InterPro" id="IPR008201">
    <property type="entry name" value="HepT-like"/>
</dbReference>
<gene>
    <name evidence="5" type="ORF">SAMN04488542_11446</name>
</gene>
<evidence type="ECO:0000313" key="6">
    <source>
        <dbReference type="Proteomes" id="UP000198972"/>
    </source>
</evidence>
<proteinExistence type="inferred from homology"/>
<reference evidence="5 6" key="1">
    <citation type="submission" date="2016-10" db="EMBL/GenBank/DDBJ databases">
        <authorList>
            <person name="de Groot N.N."/>
        </authorList>
    </citation>
    <scope>NUCLEOTIDE SEQUENCE [LARGE SCALE GENOMIC DNA]</scope>
    <source>
        <strain evidence="5 6">DSM 28129</strain>
    </source>
</reference>
<dbReference type="EMBL" id="FNBG01000014">
    <property type="protein sequence ID" value="SDF63712.1"/>
    <property type="molecule type" value="Genomic_DNA"/>
</dbReference>
<sequence length="142" mass="16824">MYYVNREQIEHRLHVIPELVQVLESTTALQDKTLIERYAEERSLHLAIEIVTDVGSYLIDGFIMRDASSYEDIVDIMYDEKVIDENLHKIFTELVRMRRPLVQEYFDDCRKGYHELTVQISASLERFSHKVLEYLDKEGIPT</sequence>
<dbReference type="AlphaFoldDB" id="A0A1G7MPJ5"/>
<dbReference type="OrthoDB" id="2375467at2"/>
<evidence type="ECO:0000256" key="4">
    <source>
        <dbReference type="ARBA" id="ARBA00024207"/>
    </source>
</evidence>
<dbReference type="STRING" id="670482.SAMN04488542_11446"/>
<dbReference type="InterPro" id="IPR052379">
    <property type="entry name" value="Type_VII_TA_RNase"/>
</dbReference>
<keyword evidence="1" id="KW-1277">Toxin-antitoxin system</keyword>
<dbReference type="InterPro" id="IPR037038">
    <property type="entry name" value="HepT-like_sf"/>
</dbReference>
<dbReference type="GO" id="GO:0110001">
    <property type="term" value="C:toxin-antitoxin complex"/>
    <property type="evidence" value="ECO:0007669"/>
    <property type="project" value="InterPro"/>
</dbReference>
<dbReference type="PANTHER" id="PTHR33397">
    <property type="entry name" value="UPF0331 PROTEIN YUTE"/>
    <property type="match status" value="1"/>
</dbReference>
<accession>A0A1G7MPJ5</accession>